<sequence>MEMIDAYQAGLLTQEGREAYARSLFDPAKVMLRIKQAAAIGRNEVRIFQEVPVSLAETIAARNLVAQLQHRGFTVAWEDAAHREKDGKRETGRFLQFRELLIGWNNADLC</sequence>
<keyword evidence="2" id="KW-1185">Reference proteome</keyword>
<gene>
    <name evidence="1" type="ORF">CH339_23095</name>
</gene>
<accession>A0A327JD51</accession>
<evidence type="ECO:0000313" key="1">
    <source>
        <dbReference type="EMBL" id="RAI23859.1"/>
    </source>
</evidence>
<dbReference type="EMBL" id="NPEV01000094">
    <property type="protein sequence ID" value="RAI23859.1"/>
    <property type="molecule type" value="Genomic_DNA"/>
</dbReference>
<organism evidence="1 2">
    <name type="scientific">Rhodobium orientis</name>
    <dbReference type="NCBI Taxonomy" id="34017"/>
    <lineage>
        <taxon>Bacteria</taxon>
        <taxon>Pseudomonadati</taxon>
        <taxon>Pseudomonadota</taxon>
        <taxon>Alphaproteobacteria</taxon>
        <taxon>Hyphomicrobiales</taxon>
        <taxon>Rhodobiaceae</taxon>
        <taxon>Rhodobium</taxon>
    </lineage>
</organism>
<dbReference type="RefSeq" id="WP_111436795.1">
    <property type="nucleotide sequence ID" value="NZ_JACIGG010000034.1"/>
</dbReference>
<protein>
    <submittedName>
        <fullName evidence="1">Uncharacterized protein</fullName>
    </submittedName>
</protein>
<dbReference type="AlphaFoldDB" id="A0A327JD51"/>
<dbReference type="Proteomes" id="UP000249299">
    <property type="component" value="Unassembled WGS sequence"/>
</dbReference>
<reference evidence="1 2" key="1">
    <citation type="submission" date="2017-07" db="EMBL/GenBank/DDBJ databases">
        <title>Draft Genome Sequences of Select Purple Nonsulfur Bacteria.</title>
        <authorList>
            <person name="Lasarre B."/>
            <person name="Mckinlay J.B."/>
        </authorList>
    </citation>
    <scope>NUCLEOTIDE SEQUENCE [LARGE SCALE GENOMIC DNA]</scope>
    <source>
        <strain evidence="1 2">DSM 11290</strain>
    </source>
</reference>
<comment type="caution">
    <text evidence="1">The sequence shown here is derived from an EMBL/GenBank/DDBJ whole genome shotgun (WGS) entry which is preliminary data.</text>
</comment>
<name>A0A327JD51_9HYPH</name>
<proteinExistence type="predicted"/>
<evidence type="ECO:0000313" key="2">
    <source>
        <dbReference type="Proteomes" id="UP000249299"/>
    </source>
</evidence>